<evidence type="ECO:0000313" key="2">
    <source>
        <dbReference type="Proteomes" id="UP000616608"/>
    </source>
</evidence>
<protein>
    <submittedName>
        <fullName evidence="1">Uncharacterized protein</fullName>
    </submittedName>
</protein>
<dbReference type="AlphaFoldDB" id="A0A917G398"/>
<gene>
    <name evidence="1" type="ORF">GCM10007425_12750</name>
</gene>
<reference evidence="1" key="2">
    <citation type="submission" date="2020-09" db="EMBL/GenBank/DDBJ databases">
        <authorList>
            <person name="Sun Q."/>
            <person name="Zhou Y."/>
        </authorList>
    </citation>
    <scope>NUCLEOTIDE SEQUENCE</scope>
    <source>
        <strain evidence="1">CGMCC 1.15760</strain>
    </source>
</reference>
<name>A0A917G398_9BACI</name>
<organism evidence="1 2">
    <name type="scientific">Lysinibacillus alkalisoli</name>
    <dbReference type="NCBI Taxonomy" id="1911548"/>
    <lineage>
        <taxon>Bacteria</taxon>
        <taxon>Bacillati</taxon>
        <taxon>Bacillota</taxon>
        <taxon>Bacilli</taxon>
        <taxon>Bacillales</taxon>
        <taxon>Bacillaceae</taxon>
        <taxon>Lysinibacillus</taxon>
    </lineage>
</organism>
<dbReference type="Proteomes" id="UP000616608">
    <property type="component" value="Unassembled WGS sequence"/>
</dbReference>
<accession>A0A917G398</accession>
<dbReference type="EMBL" id="BMJT01000003">
    <property type="protein sequence ID" value="GGG19782.1"/>
    <property type="molecule type" value="Genomic_DNA"/>
</dbReference>
<proteinExistence type="predicted"/>
<keyword evidence="2" id="KW-1185">Reference proteome</keyword>
<dbReference type="RefSeq" id="WP_188614188.1">
    <property type="nucleotide sequence ID" value="NZ_BMJT01000003.1"/>
</dbReference>
<comment type="caution">
    <text evidence="1">The sequence shown here is derived from an EMBL/GenBank/DDBJ whole genome shotgun (WGS) entry which is preliminary data.</text>
</comment>
<evidence type="ECO:0000313" key="1">
    <source>
        <dbReference type="EMBL" id="GGG19782.1"/>
    </source>
</evidence>
<reference evidence="1" key="1">
    <citation type="journal article" date="2014" name="Int. J. Syst. Evol. Microbiol.">
        <title>Complete genome sequence of Corynebacterium casei LMG S-19264T (=DSM 44701T), isolated from a smear-ripened cheese.</title>
        <authorList>
            <consortium name="US DOE Joint Genome Institute (JGI-PGF)"/>
            <person name="Walter F."/>
            <person name="Albersmeier A."/>
            <person name="Kalinowski J."/>
            <person name="Ruckert C."/>
        </authorList>
    </citation>
    <scope>NUCLEOTIDE SEQUENCE</scope>
    <source>
        <strain evidence="1">CGMCC 1.15760</strain>
    </source>
</reference>
<sequence length="104" mass="11525">MDVYLKEPLLNKKGEELTKVIDKEGGEKSYLLSFSAESITGKHMMQAEKKYREEGGSDYVPVLTSMPYRAALVAVVLDVDYEAIAGLSGVAYFALTTAVQDFFF</sequence>